<organism evidence="2 3">
    <name type="scientific">Kocuria coralli</name>
    <dbReference type="NCBI Taxonomy" id="1461025"/>
    <lineage>
        <taxon>Bacteria</taxon>
        <taxon>Bacillati</taxon>
        <taxon>Actinomycetota</taxon>
        <taxon>Actinomycetes</taxon>
        <taxon>Micrococcales</taxon>
        <taxon>Micrococcaceae</taxon>
        <taxon>Kocuria</taxon>
    </lineage>
</organism>
<evidence type="ECO:0000313" key="2">
    <source>
        <dbReference type="EMBL" id="KAA9394561.1"/>
    </source>
</evidence>
<accession>A0A5J5L0U7</accession>
<feature type="transmembrane region" description="Helical" evidence="1">
    <location>
        <begin position="41"/>
        <end position="63"/>
    </location>
</feature>
<keyword evidence="1" id="KW-0472">Membrane</keyword>
<evidence type="ECO:0008006" key="4">
    <source>
        <dbReference type="Google" id="ProtNLM"/>
    </source>
</evidence>
<proteinExistence type="predicted"/>
<feature type="transmembrane region" description="Helical" evidence="1">
    <location>
        <begin position="99"/>
        <end position="117"/>
    </location>
</feature>
<dbReference type="EMBL" id="SZWF01000006">
    <property type="protein sequence ID" value="KAA9394561.1"/>
    <property type="molecule type" value="Genomic_DNA"/>
</dbReference>
<keyword evidence="1" id="KW-0812">Transmembrane</keyword>
<sequence length="118" mass="13050">MRQSRAGAIGGIAFVLILISGIGGVVWLWGARHAGAGFLELALMALVVNALFALFDLLVIDWLMICTWRPRRLVYEGTEDCAGWGDYGFHAKEQLRPRTLAVLFAFSALIGLIVWWTT</sequence>
<protein>
    <recommendedName>
        <fullName evidence="4">DUF3899 domain-containing protein</fullName>
    </recommendedName>
</protein>
<keyword evidence="3" id="KW-1185">Reference proteome</keyword>
<dbReference type="RefSeq" id="WP_158033584.1">
    <property type="nucleotide sequence ID" value="NZ_ML708615.1"/>
</dbReference>
<feature type="transmembrane region" description="Helical" evidence="1">
    <location>
        <begin position="7"/>
        <end position="29"/>
    </location>
</feature>
<name>A0A5J5L0U7_9MICC</name>
<dbReference type="Proteomes" id="UP000325957">
    <property type="component" value="Unassembled WGS sequence"/>
</dbReference>
<gene>
    <name evidence="2" type="ORF">FCK90_07015</name>
</gene>
<comment type="caution">
    <text evidence="2">The sequence shown here is derived from an EMBL/GenBank/DDBJ whole genome shotgun (WGS) entry which is preliminary data.</text>
</comment>
<dbReference type="AlphaFoldDB" id="A0A5J5L0U7"/>
<evidence type="ECO:0000313" key="3">
    <source>
        <dbReference type="Proteomes" id="UP000325957"/>
    </source>
</evidence>
<evidence type="ECO:0000256" key="1">
    <source>
        <dbReference type="SAM" id="Phobius"/>
    </source>
</evidence>
<reference evidence="2 3" key="1">
    <citation type="submission" date="2019-05" db="EMBL/GenBank/DDBJ databases">
        <title>Kocuria coralli sp. nov., a novel actinobacterium isolated from coral reef seawater.</title>
        <authorList>
            <person name="Li J."/>
        </authorList>
    </citation>
    <scope>NUCLEOTIDE SEQUENCE [LARGE SCALE GENOMIC DNA]</scope>
    <source>
        <strain evidence="2 3">SCSIO 13007</strain>
    </source>
</reference>
<keyword evidence="1" id="KW-1133">Transmembrane helix</keyword>
<dbReference type="OrthoDB" id="5147731at2"/>